<dbReference type="AlphaFoldDB" id="A0AAN9GG85"/>
<dbReference type="PROSITE" id="PS00018">
    <property type="entry name" value="EF_HAND_1"/>
    <property type="match status" value="1"/>
</dbReference>
<dbReference type="Gene3D" id="1.10.238.10">
    <property type="entry name" value="EF-hand"/>
    <property type="match status" value="1"/>
</dbReference>
<gene>
    <name evidence="4" type="ORF">V1264_017925</name>
</gene>
<feature type="domain" description="EF-hand" evidence="3">
    <location>
        <begin position="69"/>
        <end position="104"/>
    </location>
</feature>
<feature type="signal peptide" evidence="2">
    <location>
        <begin position="1"/>
        <end position="42"/>
    </location>
</feature>
<dbReference type="InterPro" id="IPR002048">
    <property type="entry name" value="EF_hand_dom"/>
</dbReference>
<proteinExistence type="predicted"/>
<dbReference type="InterPro" id="IPR011992">
    <property type="entry name" value="EF-hand-dom_pair"/>
</dbReference>
<dbReference type="GO" id="GO:0005509">
    <property type="term" value="F:calcium ion binding"/>
    <property type="evidence" value="ECO:0007669"/>
    <property type="project" value="InterPro"/>
</dbReference>
<evidence type="ECO:0000256" key="2">
    <source>
        <dbReference type="SAM" id="SignalP"/>
    </source>
</evidence>
<keyword evidence="5" id="KW-1185">Reference proteome</keyword>
<accession>A0AAN9GG85</accession>
<dbReference type="Proteomes" id="UP001374579">
    <property type="component" value="Unassembled WGS sequence"/>
</dbReference>
<organism evidence="4 5">
    <name type="scientific">Littorina saxatilis</name>
    <dbReference type="NCBI Taxonomy" id="31220"/>
    <lineage>
        <taxon>Eukaryota</taxon>
        <taxon>Metazoa</taxon>
        <taxon>Spiralia</taxon>
        <taxon>Lophotrochozoa</taxon>
        <taxon>Mollusca</taxon>
        <taxon>Gastropoda</taxon>
        <taxon>Caenogastropoda</taxon>
        <taxon>Littorinimorpha</taxon>
        <taxon>Littorinoidea</taxon>
        <taxon>Littorinidae</taxon>
        <taxon>Littorina</taxon>
    </lineage>
</organism>
<evidence type="ECO:0000259" key="3">
    <source>
        <dbReference type="PROSITE" id="PS50222"/>
    </source>
</evidence>
<reference evidence="4 5" key="1">
    <citation type="submission" date="2024-02" db="EMBL/GenBank/DDBJ databases">
        <title>Chromosome-scale genome assembly of the rough periwinkle Littorina saxatilis.</title>
        <authorList>
            <person name="De Jode A."/>
            <person name="Faria R."/>
            <person name="Formenti G."/>
            <person name="Sims Y."/>
            <person name="Smith T.P."/>
            <person name="Tracey A."/>
            <person name="Wood J.M.D."/>
            <person name="Zagrodzka Z.B."/>
            <person name="Johannesson K."/>
            <person name="Butlin R.K."/>
            <person name="Leder E.H."/>
        </authorList>
    </citation>
    <scope>NUCLEOTIDE SEQUENCE [LARGE SCALE GENOMIC DNA]</scope>
    <source>
        <strain evidence="4">Snail1</strain>
        <tissue evidence="4">Muscle</tissue>
    </source>
</reference>
<feature type="chain" id="PRO_5042969378" description="EF-hand domain-containing protein" evidence="2">
    <location>
        <begin position="43"/>
        <end position="182"/>
    </location>
</feature>
<comment type="caution">
    <text evidence="4">The sequence shown here is derived from an EMBL/GenBank/DDBJ whole genome shotgun (WGS) entry which is preliminary data.</text>
</comment>
<keyword evidence="1" id="KW-0106">Calcium</keyword>
<dbReference type="PROSITE" id="PS50222">
    <property type="entry name" value="EF_HAND_2"/>
    <property type="match status" value="1"/>
</dbReference>
<dbReference type="InterPro" id="IPR018247">
    <property type="entry name" value="EF_Hand_1_Ca_BS"/>
</dbReference>
<evidence type="ECO:0000313" key="4">
    <source>
        <dbReference type="EMBL" id="KAK7106699.1"/>
    </source>
</evidence>
<sequence length="182" mass="21035">MSISNFTDISSNSFSRHRGTHFFGNMKYFALALIALIPACLGQQHQCLQPDFVAHVMFVESDKDNDAVLHLTELIDVFDVYDANNDTKVSRHEYVKYQTENDPELDGISNALYNVYDFNNDHHLTLDDYVAFYRSMDADKDDSVTEPEFKTYWVQVRSSFASFMGSALEHSWFVYTRGILRV</sequence>
<evidence type="ECO:0000313" key="5">
    <source>
        <dbReference type="Proteomes" id="UP001374579"/>
    </source>
</evidence>
<protein>
    <recommendedName>
        <fullName evidence="3">EF-hand domain-containing protein</fullName>
    </recommendedName>
</protein>
<dbReference type="SUPFAM" id="SSF47473">
    <property type="entry name" value="EF-hand"/>
    <property type="match status" value="1"/>
</dbReference>
<name>A0AAN9GG85_9CAEN</name>
<dbReference type="EMBL" id="JBAMIC010000007">
    <property type="protein sequence ID" value="KAK7106699.1"/>
    <property type="molecule type" value="Genomic_DNA"/>
</dbReference>
<keyword evidence="2" id="KW-0732">Signal</keyword>
<evidence type="ECO:0000256" key="1">
    <source>
        <dbReference type="ARBA" id="ARBA00022837"/>
    </source>
</evidence>